<dbReference type="AlphaFoldDB" id="I9P343"/>
<dbReference type="Proteomes" id="UP000035062">
    <property type="component" value="Unassembled WGS sequence"/>
</dbReference>
<dbReference type="EMBL" id="AKKU01000012">
    <property type="protein sequence ID" value="EIW89194.1"/>
    <property type="molecule type" value="Genomic_DNA"/>
</dbReference>
<accession>I9P343</accession>
<keyword evidence="2" id="KW-1185">Reference proteome</keyword>
<comment type="caution">
    <text evidence="1">The sequence shown here is derived from an EMBL/GenBank/DDBJ whole genome shotgun (WGS) entry which is preliminary data.</text>
</comment>
<protein>
    <submittedName>
        <fullName evidence="1">Uncharacterized protein</fullName>
    </submittedName>
</protein>
<reference evidence="1 2" key="1">
    <citation type="journal article" date="2012" name="J. Bacteriol.">
        <title>Genome Sequence of Pectin-Degrading Alishewanella agri, Isolated from Landfill Soil.</title>
        <authorList>
            <person name="Kim J."/>
            <person name="Jung J."/>
            <person name="Sung J.S."/>
            <person name="Chun J."/>
            <person name="Park W."/>
        </authorList>
    </citation>
    <scope>NUCLEOTIDE SEQUENCE [LARGE SCALE GENOMIC DNA]</scope>
    <source>
        <strain evidence="1 2">BL06</strain>
    </source>
</reference>
<name>I9P343_9ALTE</name>
<evidence type="ECO:0000313" key="2">
    <source>
        <dbReference type="Proteomes" id="UP000035062"/>
    </source>
</evidence>
<gene>
    <name evidence="1" type="ORF">AGRI_06895</name>
</gene>
<dbReference type="PATRIC" id="fig|1195246.3.peg.1359"/>
<organism evidence="1 2">
    <name type="scientific">Alishewanella agri BL06</name>
    <dbReference type="NCBI Taxonomy" id="1195246"/>
    <lineage>
        <taxon>Bacteria</taxon>
        <taxon>Pseudomonadati</taxon>
        <taxon>Pseudomonadota</taxon>
        <taxon>Gammaproteobacteria</taxon>
        <taxon>Alteromonadales</taxon>
        <taxon>Alteromonadaceae</taxon>
        <taxon>Alishewanella</taxon>
    </lineage>
</organism>
<proteinExistence type="predicted"/>
<evidence type="ECO:0000313" key="1">
    <source>
        <dbReference type="EMBL" id="EIW89194.1"/>
    </source>
</evidence>
<dbReference type="RefSeq" id="WP_008984270.1">
    <property type="nucleotide sequence ID" value="NZ_AKKU01000012.1"/>
</dbReference>
<sequence length="233" mass="25708">MSRKMVFITITLLIGVGLWWYGDAEPDVTEAVPESTVTSAVGMTTVSIANSTATSRGVLATAATSQLLQTQPIPADNHANTPQEQSDELITPGDRVQHFITQAQHTGAIPYELAEELLQQADWQPYVEALSPEHQLDLTLKDEIEQTLYQQLAESQYRNELRHFNCGGGFCLLELSGESEQQLEEFFKAAIKTQRVRAIFSNYQTAEDNGSLRLIFSYSDAIGAISVPSRAAK</sequence>